<reference evidence="3 4" key="1">
    <citation type="submission" date="2018-08" db="EMBL/GenBank/DDBJ databases">
        <title>A genome reference for cultivated species of the human gut microbiota.</title>
        <authorList>
            <person name="Zou Y."/>
            <person name="Xue W."/>
            <person name="Luo G."/>
        </authorList>
    </citation>
    <scope>NUCLEOTIDE SEQUENCE [LARGE SCALE GENOMIC DNA]</scope>
    <source>
        <strain evidence="3 4">AM16-50</strain>
    </source>
</reference>
<dbReference type="Pfam" id="PF19910">
    <property type="entry name" value="DUF6383"/>
    <property type="match status" value="1"/>
</dbReference>
<comment type="caution">
    <text evidence="3">The sequence shown here is derived from an EMBL/GenBank/DDBJ whole genome shotgun (WGS) entry which is preliminary data.</text>
</comment>
<evidence type="ECO:0000256" key="1">
    <source>
        <dbReference type="SAM" id="SignalP"/>
    </source>
</evidence>
<dbReference type="InterPro" id="IPR045963">
    <property type="entry name" value="DUF6383"/>
</dbReference>
<dbReference type="Proteomes" id="UP000283732">
    <property type="component" value="Unassembled WGS sequence"/>
</dbReference>
<dbReference type="RefSeq" id="WP_122290906.1">
    <property type="nucleotide sequence ID" value="NZ_QRKC01000001.1"/>
</dbReference>
<evidence type="ECO:0000259" key="2">
    <source>
        <dbReference type="Pfam" id="PF19910"/>
    </source>
</evidence>
<gene>
    <name evidence="3" type="ORF">DW191_01750</name>
</gene>
<evidence type="ECO:0000313" key="4">
    <source>
        <dbReference type="Proteomes" id="UP000283732"/>
    </source>
</evidence>
<feature type="chain" id="PRO_5018591943" description="DUF6383 domain-containing protein" evidence="1">
    <location>
        <begin position="22"/>
        <end position="1033"/>
    </location>
</feature>
<sequence length="1033" mass="113139">MNKKFSTLMAGFLLTSAFASAQVTLDPANLKIAEKVEPGKEYLVIQSADNKIDGEDRVLSVVADEEGNLTYKAYKLSSYDGEKTETATSEKSNLLWVLGEAKIGLGTTKSYYTLKNSEAGSYLSFDKSKKLIKTVADSKDALNGVGTDGKAKDVYSYFINAVTADKSSILKQGDYLYSENGVYSAHQLQFGSKALVSLNGQDDDAKLYFCVYNTIEADLDDIIEMNKTMGGEGFNLNFTNDKLKDCEENVIYEQKFKAFYVKNELEVDLGDKGVTHVIPAGFYLATSYPETLIGTAEIKDAKDFLACSFLAVSPTENDKINGLAPKDGKGFKLAIVKAEDMNYVEDFDLDQAAVKGQTYVGNACFTIEIPDFANNEEAYQFKAKDIRVWVDGELAKADDMYISSVTSEGKSRVVTNDSGVTFETDNSSILNPKKLLSTEDRPSIFTIQFVSGENKEENSEYGQYLTVGNQTASGKFTFFSTTDENVGSDPLYQFVIADIDTVKHTITFANRQTKKTLTASLYTEDADNMIYTIYAENVKYQQENVTDKSNEKVKFDSKALSVKKIQLAPVTVEDKFATFNAAESINGLVRFELARTSEADAKFFVYAPRKKKANGDVVLNPGAGNVMVVTEDVADQFELVKVLKANGKPDTQYSELSYVFNKDGKKYTSLKRDTVAYDTYNIKLFAPEEAEAYYINGTSLIKGQATDENATFVIKTNLDGSVSLIYDNDLKNDANYLEFADAKKEKEAAWTSGNYYNFGETFNKVKTFMVAEPEAISLEAKPQHLSIEAVRGGFISMNANKDGILAMNNTDTEAMTLWVDTVKSDEAVPSFYIAKGGNFLYFAKDSAESSLVNKDSYKLEDKNYKLIFKAAELVSSDTLKTVVDGKEALVAAKANAGKKIKGGLGNFQYQIIKDEEGSDEYVIRLTDVYNYVRVINNMLTLDADKKKAARFTIESQEAPTANEGVAVSEVKVLAGEGNVTIAGAAGKKVVISNILGQVVANTVISSDNATIAAPAGVVVVAVEGEAAVKAIVK</sequence>
<dbReference type="AlphaFoldDB" id="A0A3R6I6L7"/>
<proteinExistence type="predicted"/>
<protein>
    <recommendedName>
        <fullName evidence="2">DUF6383 domain-containing protein</fullName>
    </recommendedName>
</protein>
<feature type="signal peptide" evidence="1">
    <location>
        <begin position="1"/>
        <end position="21"/>
    </location>
</feature>
<keyword evidence="1" id="KW-0732">Signal</keyword>
<organism evidence="3 4">
    <name type="scientific">Parabacteroides merdae</name>
    <dbReference type="NCBI Taxonomy" id="46503"/>
    <lineage>
        <taxon>Bacteria</taxon>
        <taxon>Pseudomonadati</taxon>
        <taxon>Bacteroidota</taxon>
        <taxon>Bacteroidia</taxon>
        <taxon>Bacteroidales</taxon>
        <taxon>Tannerellaceae</taxon>
        <taxon>Parabacteroides</taxon>
    </lineage>
</organism>
<name>A0A3R6I6L7_9BACT</name>
<feature type="domain" description="DUF6383" evidence="2">
    <location>
        <begin position="959"/>
        <end position="1032"/>
    </location>
</feature>
<evidence type="ECO:0000313" key="3">
    <source>
        <dbReference type="EMBL" id="RHH79881.1"/>
    </source>
</evidence>
<dbReference type="EMBL" id="QRKC01000001">
    <property type="protein sequence ID" value="RHH79881.1"/>
    <property type="molecule type" value="Genomic_DNA"/>
</dbReference>
<accession>A0A3R6I6L7</accession>